<dbReference type="Proteomes" id="UP000501729">
    <property type="component" value="Segment"/>
</dbReference>
<dbReference type="EMBL" id="MK574011">
    <property type="protein sequence ID" value="QBP07048.1"/>
    <property type="molecule type" value="Genomic_DNA"/>
</dbReference>
<name>A0A6G5P4D5_9CAUD</name>
<proteinExistence type="predicted"/>
<evidence type="ECO:0000313" key="1">
    <source>
        <dbReference type="EMBL" id="QBP07048.1"/>
    </source>
</evidence>
<reference evidence="1 2" key="1">
    <citation type="submission" date="2019-02" db="EMBL/GenBank/DDBJ databases">
        <title>Genome sequence of multidrug-resistant Edwardsiella tarda isolate infecting lytic phage ETP-1.</title>
        <authorList>
            <person name="Nikapitiya C."/>
            <person name="Senevirathne A."/>
            <person name="De Zoysa M."/>
            <person name="Lee J."/>
        </authorList>
    </citation>
    <scope>NUCLEOTIDE SEQUENCE [LARGE SCALE GENOMIC DNA]</scope>
</reference>
<protein>
    <submittedName>
        <fullName evidence="1">Uncharacterized protein</fullName>
    </submittedName>
</protein>
<evidence type="ECO:0000313" key="2">
    <source>
        <dbReference type="Proteomes" id="UP000501729"/>
    </source>
</evidence>
<organism evidence="1 2">
    <name type="scientific">Edwardsiella phage ETP-1</name>
    <dbReference type="NCBI Taxonomy" id="2544920"/>
    <lineage>
        <taxon>Viruses</taxon>
        <taxon>Duplodnaviria</taxon>
        <taxon>Heunggongvirae</taxon>
        <taxon>Uroviricota</taxon>
        <taxon>Caudoviricetes</taxon>
        <taxon>Kafunavirus</taxon>
        <taxon>Kafunavirus KF1</taxon>
    </lineage>
</organism>
<sequence length="54" mass="6259">MAVYTFSAKEKKPEDVETVEAVKAYCERFNLNFSGVVVELLKKYKAEVVDERTR</sequence>
<dbReference type="SMR" id="A0A6G5P4D5"/>
<accession>A0A6G5P4D5</accession>
<gene>
    <name evidence="1" type="ORF">ETP1_047</name>
</gene>